<dbReference type="OrthoDB" id="2163491at2759"/>
<proteinExistence type="predicted"/>
<feature type="domain" description="Alpha-ketoglutarate-dependent dioxygenase AlkB-like" evidence="1">
    <location>
        <begin position="1"/>
        <end position="78"/>
    </location>
</feature>
<evidence type="ECO:0000259" key="1">
    <source>
        <dbReference type="Pfam" id="PF13532"/>
    </source>
</evidence>
<evidence type="ECO:0000313" key="3">
    <source>
        <dbReference type="Proteomes" id="UP000775547"/>
    </source>
</evidence>
<dbReference type="EMBL" id="JABCKV010000013">
    <property type="protein sequence ID" value="KAG5647047.1"/>
    <property type="molecule type" value="Genomic_DNA"/>
</dbReference>
<dbReference type="AlphaFoldDB" id="A0A9P7GH76"/>
<dbReference type="SUPFAM" id="SSF51197">
    <property type="entry name" value="Clavaminate synthase-like"/>
    <property type="match status" value="1"/>
</dbReference>
<organism evidence="2 3">
    <name type="scientific">Asterophora parasitica</name>
    <dbReference type="NCBI Taxonomy" id="117018"/>
    <lineage>
        <taxon>Eukaryota</taxon>
        <taxon>Fungi</taxon>
        <taxon>Dikarya</taxon>
        <taxon>Basidiomycota</taxon>
        <taxon>Agaricomycotina</taxon>
        <taxon>Agaricomycetes</taxon>
        <taxon>Agaricomycetidae</taxon>
        <taxon>Agaricales</taxon>
        <taxon>Tricholomatineae</taxon>
        <taxon>Lyophyllaceae</taxon>
        <taxon>Asterophora</taxon>
    </lineage>
</organism>
<dbReference type="Pfam" id="PF13532">
    <property type="entry name" value="2OG-FeII_Oxy_2"/>
    <property type="match status" value="1"/>
</dbReference>
<dbReference type="InterPro" id="IPR037151">
    <property type="entry name" value="AlkB-like_sf"/>
</dbReference>
<dbReference type="InterPro" id="IPR027450">
    <property type="entry name" value="AlkB-like"/>
</dbReference>
<protein>
    <recommendedName>
        <fullName evidence="1">Alpha-ketoglutarate-dependent dioxygenase AlkB-like domain-containing protein</fullName>
    </recommendedName>
</protein>
<keyword evidence="3" id="KW-1185">Reference proteome</keyword>
<dbReference type="Gene3D" id="2.60.120.590">
    <property type="entry name" value="Alpha-ketoglutarate-dependent dioxygenase AlkB-like"/>
    <property type="match status" value="1"/>
</dbReference>
<comment type="caution">
    <text evidence="2">The sequence shown here is derived from an EMBL/GenBank/DDBJ whole genome shotgun (WGS) entry which is preliminary data.</text>
</comment>
<name>A0A9P7GH76_9AGAR</name>
<reference evidence="2" key="1">
    <citation type="submission" date="2020-07" db="EMBL/GenBank/DDBJ databases">
        <authorList>
            <person name="Nieuwenhuis M."/>
            <person name="Van De Peppel L.J.J."/>
        </authorList>
    </citation>
    <scope>NUCLEOTIDE SEQUENCE</scope>
    <source>
        <strain evidence="2">AP01</strain>
        <tissue evidence="2">Mycelium</tissue>
    </source>
</reference>
<accession>A0A9P7GH76</accession>
<dbReference type="Proteomes" id="UP000775547">
    <property type="component" value="Unassembled WGS sequence"/>
</dbReference>
<evidence type="ECO:0000313" key="2">
    <source>
        <dbReference type="EMBL" id="KAG5647047.1"/>
    </source>
</evidence>
<gene>
    <name evidence="2" type="ORF">DXG03_001417</name>
</gene>
<sequence>MAFHSDSERGLGPFVAGLSLGSPALMHFRAHRKFRLDEEAKTQAIALTVVLRHGDILVMDGDGVQEGYEHTVIPTNFRIAATARSINVTTRIEDIPYNNINLRI</sequence>
<reference evidence="2" key="2">
    <citation type="submission" date="2021-10" db="EMBL/GenBank/DDBJ databases">
        <title>Phylogenomics reveals ancestral predisposition of the termite-cultivated fungus Termitomyces towards a domesticated lifestyle.</title>
        <authorList>
            <person name="Auxier B."/>
            <person name="Grum-Grzhimaylo A."/>
            <person name="Cardenas M.E."/>
            <person name="Lodge J.D."/>
            <person name="Laessoe T."/>
            <person name="Pedersen O."/>
            <person name="Smith M.E."/>
            <person name="Kuyper T.W."/>
            <person name="Franco-Molano E.A."/>
            <person name="Baroni T.J."/>
            <person name="Aanen D.K."/>
        </authorList>
    </citation>
    <scope>NUCLEOTIDE SEQUENCE</scope>
    <source>
        <strain evidence="2">AP01</strain>
        <tissue evidence="2">Mycelium</tissue>
    </source>
</reference>